<dbReference type="EMBL" id="MEYH01000090">
    <property type="protein sequence ID" value="OGD14201.1"/>
    <property type="molecule type" value="Genomic_DNA"/>
</dbReference>
<evidence type="ECO:0000256" key="3">
    <source>
        <dbReference type="ARBA" id="ARBA00023004"/>
    </source>
</evidence>
<dbReference type="GO" id="GO:0046872">
    <property type="term" value="F:metal ion binding"/>
    <property type="evidence" value="ECO:0007669"/>
    <property type="project" value="UniProtKB-KW"/>
</dbReference>
<organism evidence="6 7">
    <name type="scientific">Candidatus Sediminicultor quintus</name>
    <dbReference type="NCBI Taxonomy" id="1797291"/>
    <lineage>
        <taxon>Bacteria</taxon>
        <taxon>Pseudomonadati</taxon>
        <taxon>Atribacterota</taxon>
        <taxon>Candidatus Phoenicimicrobiia</taxon>
        <taxon>Candidatus Pheonicimicrobiales</taxon>
        <taxon>Candidatus Phoenicimicrobiaceae</taxon>
        <taxon>Candidatus Sediminicultor</taxon>
    </lineage>
</organism>
<evidence type="ECO:0000256" key="2">
    <source>
        <dbReference type="ARBA" id="ARBA00022723"/>
    </source>
</evidence>
<dbReference type="InterPro" id="IPR050157">
    <property type="entry name" value="PSI_iron-sulfur_center"/>
</dbReference>
<comment type="caution">
    <text evidence="6">The sequence shown here is derived from an EMBL/GenBank/DDBJ whole genome shotgun (WGS) entry which is preliminary data.</text>
</comment>
<accession>A0A1F5A6N7</accession>
<dbReference type="AlphaFoldDB" id="A0A1F5A6N7"/>
<evidence type="ECO:0000313" key="7">
    <source>
        <dbReference type="Proteomes" id="UP000177701"/>
    </source>
</evidence>
<evidence type="ECO:0000256" key="4">
    <source>
        <dbReference type="ARBA" id="ARBA00023014"/>
    </source>
</evidence>
<dbReference type="InterPro" id="IPR017900">
    <property type="entry name" value="4Fe4S_Fe_S_CS"/>
</dbReference>
<protein>
    <submittedName>
        <fullName evidence="6">Ferredoxin</fullName>
    </submittedName>
</protein>
<feature type="domain" description="4Fe-4S ferredoxin-type" evidence="5">
    <location>
        <begin position="29"/>
        <end position="56"/>
    </location>
</feature>
<dbReference type="Gene3D" id="3.30.70.20">
    <property type="match status" value="1"/>
</dbReference>
<keyword evidence="3" id="KW-0408">Iron</keyword>
<dbReference type="PANTHER" id="PTHR24960">
    <property type="entry name" value="PHOTOSYSTEM I IRON-SULFUR CENTER-RELATED"/>
    <property type="match status" value="1"/>
</dbReference>
<keyword evidence="2" id="KW-0479">Metal-binding</keyword>
<evidence type="ECO:0000259" key="5">
    <source>
        <dbReference type="PROSITE" id="PS51379"/>
    </source>
</evidence>
<keyword evidence="1" id="KW-0004">4Fe-4S</keyword>
<proteinExistence type="predicted"/>
<evidence type="ECO:0000313" key="6">
    <source>
        <dbReference type="EMBL" id="OGD14201.1"/>
    </source>
</evidence>
<reference evidence="6 7" key="1">
    <citation type="journal article" date="2016" name="Nat. Commun.">
        <title>Thousands of microbial genomes shed light on interconnected biogeochemical processes in an aquifer system.</title>
        <authorList>
            <person name="Anantharaman K."/>
            <person name="Brown C.T."/>
            <person name="Hug L.A."/>
            <person name="Sharon I."/>
            <person name="Castelle C.J."/>
            <person name="Probst A.J."/>
            <person name="Thomas B.C."/>
            <person name="Singh A."/>
            <person name="Wilkins M.J."/>
            <person name="Karaoz U."/>
            <person name="Brodie E.L."/>
            <person name="Williams K.H."/>
            <person name="Hubbard S.S."/>
            <person name="Banfield J.F."/>
        </authorList>
    </citation>
    <scope>NUCLEOTIDE SEQUENCE [LARGE SCALE GENOMIC DNA]</scope>
</reference>
<keyword evidence="4" id="KW-0411">Iron-sulfur</keyword>
<dbReference type="PROSITE" id="PS00198">
    <property type="entry name" value="4FE4S_FER_1"/>
    <property type="match status" value="2"/>
</dbReference>
<sequence>MAYKITDECIKCGICTDECPEEAISEGEETYVIDKNKCTDCGACADACPSEAIIKE</sequence>
<evidence type="ECO:0000256" key="1">
    <source>
        <dbReference type="ARBA" id="ARBA00022485"/>
    </source>
</evidence>
<dbReference type="STRING" id="1797291.A2V47_04615"/>
<dbReference type="Pfam" id="PF13187">
    <property type="entry name" value="Fer4_9"/>
    <property type="match status" value="1"/>
</dbReference>
<gene>
    <name evidence="6" type="ORF">A2V47_04615</name>
</gene>
<dbReference type="SUPFAM" id="SSF54862">
    <property type="entry name" value="4Fe-4S ferredoxins"/>
    <property type="match status" value="1"/>
</dbReference>
<dbReference type="InterPro" id="IPR017896">
    <property type="entry name" value="4Fe4S_Fe-S-bd"/>
</dbReference>
<dbReference type="GO" id="GO:0051539">
    <property type="term" value="F:4 iron, 4 sulfur cluster binding"/>
    <property type="evidence" value="ECO:0007669"/>
    <property type="project" value="UniProtKB-KW"/>
</dbReference>
<dbReference type="PANTHER" id="PTHR24960:SF79">
    <property type="entry name" value="PHOTOSYSTEM I IRON-SULFUR CENTER"/>
    <property type="match status" value="1"/>
</dbReference>
<feature type="domain" description="4Fe-4S ferredoxin-type" evidence="5">
    <location>
        <begin position="1"/>
        <end position="28"/>
    </location>
</feature>
<name>A0A1F5A6N7_9BACT</name>
<dbReference type="PROSITE" id="PS51379">
    <property type="entry name" value="4FE4S_FER_2"/>
    <property type="match status" value="2"/>
</dbReference>
<dbReference type="Proteomes" id="UP000177701">
    <property type="component" value="Unassembled WGS sequence"/>
</dbReference>